<protein>
    <submittedName>
        <fullName evidence="2">Transposase</fullName>
    </submittedName>
</protein>
<dbReference type="Proteomes" id="UP000095283">
    <property type="component" value="Unplaced"/>
</dbReference>
<dbReference type="Gene3D" id="3.30.420.10">
    <property type="entry name" value="Ribonuclease H-like superfamily/Ribonuclease H"/>
    <property type="match status" value="1"/>
</dbReference>
<proteinExistence type="predicted"/>
<accession>A0A1I7WB45</accession>
<evidence type="ECO:0000313" key="1">
    <source>
        <dbReference type="Proteomes" id="UP000095283"/>
    </source>
</evidence>
<keyword evidence="1" id="KW-1185">Reference proteome</keyword>
<dbReference type="InterPro" id="IPR036397">
    <property type="entry name" value="RNaseH_sf"/>
</dbReference>
<reference evidence="2" key="1">
    <citation type="submission" date="2016-11" db="UniProtKB">
        <authorList>
            <consortium name="WormBaseParasite"/>
        </authorList>
    </citation>
    <scope>IDENTIFICATION</scope>
</reference>
<evidence type="ECO:0000313" key="2">
    <source>
        <dbReference type="WBParaSite" id="Hba_01895"/>
    </source>
</evidence>
<dbReference type="AlphaFoldDB" id="A0A1I7WB45"/>
<dbReference type="WBParaSite" id="Hba_01895">
    <property type="protein sequence ID" value="Hba_01895"/>
    <property type="gene ID" value="Hba_01895"/>
</dbReference>
<name>A0A1I7WB45_HETBA</name>
<organism evidence="1 2">
    <name type="scientific">Heterorhabditis bacteriophora</name>
    <name type="common">Entomopathogenic nematode worm</name>
    <dbReference type="NCBI Taxonomy" id="37862"/>
    <lineage>
        <taxon>Eukaryota</taxon>
        <taxon>Metazoa</taxon>
        <taxon>Ecdysozoa</taxon>
        <taxon>Nematoda</taxon>
        <taxon>Chromadorea</taxon>
        <taxon>Rhabditida</taxon>
        <taxon>Rhabditina</taxon>
        <taxon>Rhabditomorpha</taxon>
        <taxon>Strongyloidea</taxon>
        <taxon>Heterorhabditidae</taxon>
        <taxon>Heterorhabditis</taxon>
    </lineage>
</organism>
<sequence>MNSVDYQDVLRHHLVPYFQRFPGVSFTFQQDNATIHVINRSGSCTDY</sequence>
<dbReference type="GO" id="GO:0003676">
    <property type="term" value="F:nucleic acid binding"/>
    <property type="evidence" value="ECO:0007669"/>
    <property type="project" value="InterPro"/>
</dbReference>